<gene>
    <name evidence="2" type="ordered locus">Bamb_0600</name>
</gene>
<organism evidence="2 3">
    <name type="scientific">Burkholderia ambifaria (strain ATCC BAA-244 / DSM 16087 / CCUG 44356 / LMG 19182 / AMMD)</name>
    <name type="common">Burkholderia cepacia (strain AMMD)</name>
    <dbReference type="NCBI Taxonomy" id="339670"/>
    <lineage>
        <taxon>Bacteria</taxon>
        <taxon>Pseudomonadati</taxon>
        <taxon>Pseudomonadota</taxon>
        <taxon>Betaproteobacteria</taxon>
        <taxon>Burkholderiales</taxon>
        <taxon>Burkholderiaceae</taxon>
        <taxon>Burkholderia</taxon>
        <taxon>Burkholderia cepacia complex</taxon>
    </lineage>
</organism>
<proteinExistence type="predicted"/>
<dbReference type="KEGG" id="bam:Bamb_0600"/>
<evidence type="ECO:0000256" key="1">
    <source>
        <dbReference type="SAM" id="MobiDB-lite"/>
    </source>
</evidence>
<feature type="compositionally biased region" description="Basic residues" evidence="1">
    <location>
        <begin position="22"/>
        <end position="37"/>
    </location>
</feature>
<dbReference type="EMBL" id="CP000440">
    <property type="protein sequence ID" value="ABI86159.1"/>
    <property type="molecule type" value="Genomic_DNA"/>
</dbReference>
<keyword evidence="3" id="KW-1185">Reference proteome</keyword>
<evidence type="ECO:0000313" key="3">
    <source>
        <dbReference type="Proteomes" id="UP000000662"/>
    </source>
</evidence>
<evidence type="ECO:0000313" key="2">
    <source>
        <dbReference type="EMBL" id="ABI86159.1"/>
    </source>
</evidence>
<protein>
    <submittedName>
        <fullName evidence="2">Uncharacterized protein</fullName>
    </submittedName>
</protein>
<accession>Q0BI64</accession>
<name>Q0BI64_BURCM</name>
<dbReference type="AlphaFoldDB" id="Q0BI64"/>
<dbReference type="Proteomes" id="UP000000662">
    <property type="component" value="Chromosome 1"/>
</dbReference>
<feature type="region of interest" description="Disordered" evidence="1">
    <location>
        <begin position="21"/>
        <end position="51"/>
    </location>
</feature>
<reference evidence="2" key="1">
    <citation type="submission" date="2009-01" db="EMBL/GenBank/DDBJ databases">
        <title>Complete sequence of Chromosome 1 of Burkholderia cepacia AMMD.</title>
        <authorList>
            <consortium name="US DOE Joint Genome Institute"/>
            <person name="Copeland A."/>
            <person name="Lucas S."/>
            <person name="Lapidus A."/>
            <person name="Barry K."/>
            <person name="Detter J.C."/>
            <person name="Glavina del Rio T."/>
            <person name="Hammon N."/>
            <person name="Israni S."/>
            <person name="Pitluck S."/>
            <person name="Bruce D."/>
            <person name="Chain P."/>
            <person name="Malfatti S."/>
            <person name="Shin M."/>
            <person name="Vergez L."/>
            <person name="Schmutz J."/>
            <person name="Larimer F."/>
            <person name="Land M."/>
            <person name="Hauser L."/>
            <person name="Kyrpides N."/>
            <person name="Kim E."/>
            <person name="Parke J."/>
            <person name="Coenye T."/>
            <person name="Konstantinidis K."/>
            <person name="Ramette A."/>
            <person name="Tiedje J."/>
            <person name="Richardson P."/>
        </authorList>
    </citation>
    <scope>NUCLEOTIDE SEQUENCE [LARGE SCALE GENOMIC DNA]</scope>
    <source>
        <strain evidence="2">AMMD</strain>
    </source>
</reference>
<sequence length="96" mass="10792">MRFRARLTILRTFRLAPPVVRASRRRSAPVRSGRRVSRAPAREPRAPHRGSRIAGRRVFSGHLTSLTVPPAPCRVPGRHPEPARPGLSLFRLCFVP</sequence>